<organism evidence="3">
    <name type="scientific">hydrothermal vent metagenome</name>
    <dbReference type="NCBI Taxonomy" id="652676"/>
    <lineage>
        <taxon>unclassified sequences</taxon>
        <taxon>metagenomes</taxon>
        <taxon>ecological metagenomes</taxon>
    </lineage>
</organism>
<dbReference type="Gene3D" id="1.10.12.10">
    <property type="entry name" value="Lyase 2-enoyl-coa Hydratase, Chain A, domain 2"/>
    <property type="match status" value="1"/>
</dbReference>
<accession>A0A3B0S0W1</accession>
<reference evidence="3" key="1">
    <citation type="submission" date="2018-06" db="EMBL/GenBank/DDBJ databases">
        <authorList>
            <person name="Zhirakovskaya E."/>
        </authorList>
    </citation>
    <scope>NUCLEOTIDE SEQUENCE</scope>
</reference>
<dbReference type="EMBL" id="UOEJ01000006">
    <property type="protein sequence ID" value="VAV90183.1"/>
    <property type="molecule type" value="Genomic_DNA"/>
</dbReference>
<name>A0A3B0S0W1_9ZZZZ</name>
<dbReference type="SUPFAM" id="SSF52096">
    <property type="entry name" value="ClpP/crotonase"/>
    <property type="match status" value="1"/>
</dbReference>
<gene>
    <name evidence="3" type="ORF">MNBD_ALPHA01-1947</name>
</gene>
<dbReference type="InterPro" id="IPR001753">
    <property type="entry name" value="Enoyl-CoA_hydra/iso"/>
</dbReference>
<dbReference type="Gene3D" id="3.90.226.10">
    <property type="entry name" value="2-enoyl-CoA Hydratase, Chain A, domain 1"/>
    <property type="match status" value="1"/>
</dbReference>
<comment type="similarity">
    <text evidence="1">Belongs to the enoyl-CoA hydratase/isomerase family.</text>
</comment>
<protein>
    <submittedName>
        <fullName evidence="3">Enoyl-CoA hydratase</fullName>
        <ecNumber evidence="3">4.2.1.17</ecNumber>
    </submittedName>
</protein>
<dbReference type="PANTHER" id="PTHR11941">
    <property type="entry name" value="ENOYL-COA HYDRATASE-RELATED"/>
    <property type="match status" value="1"/>
</dbReference>
<evidence type="ECO:0000313" key="3">
    <source>
        <dbReference type="EMBL" id="VAV90183.1"/>
    </source>
</evidence>
<dbReference type="AlphaFoldDB" id="A0A3B0S0W1"/>
<dbReference type="Pfam" id="PF00378">
    <property type="entry name" value="ECH_1"/>
    <property type="match status" value="1"/>
</dbReference>
<dbReference type="GO" id="GO:0004300">
    <property type="term" value="F:enoyl-CoA hydratase activity"/>
    <property type="evidence" value="ECO:0007669"/>
    <property type="project" value="UniProtKB-EC"/>
</dbReference>
<dbReference type="EC" id="4.2.1.17" evidence="3"/>
<sequence length="262" mass="29139">MVGVMTEKLVYLEKDRHTGWLKINRPDRKNALNIDMWRAIPPLVARAEADPEIRVLILSSAVPGIFCAGADISEFNLFINDPRARDDNRRAIRAACQALEDFTKPTIAMISGPCIGGGCILALCCDMRFGDDKSRYGITPAKLGLVYGLSDTRRLLDQVGPAAGRDLLFSARIIDGETALRIGLLNEVFPTESLTEQTCEYADLLINNSPRSLHEISKIINRIQSGSRDDDDLSEEIFLNAFDGQDHREGVDAFLNKRKPDY</sequence>
<dbReference type="PANTHER" id="PTHR11941:SF54">
    <property type="entry name" value="ENOYL-COA HYDRATASE, MITOCHONDRIAL"/>
    <property type="match status" value="1"/>
</dbReference>
<dbReference type="PROSITE" id="PS00166">
    <property type="entry name" value="ENOYL_COA_HYDRATASE"/>
    <property type="match status" value="1"/>
</dbReference>
<evidence type="ECO:0000256" key="1">
    <source>
        <dbReference type="ARBA" id="ARBA00005254"/>
    </source>
</evidence>
<keyword evidence="2 3" id="KW-0456">Lyase</keyword>
<dbReference type="InterPro" id="IPR014748">
    <property type="entry name" value="Enoyl-CoA_hydra_C"/>
</dbReference>
<evidence type="ECO:0000256" key="2">
    <source>
        <dbReference type="ARBA" id="ARBA00023239"/>
    </source>
</evidence>
<dbReference type="InterPro" id="IPR029045">
    <property type="entry name" value="ClpP/crotonase-like_dom_sf"/>
</dbReference>
<dbReference type="GO" id="GO:0006635">
    <property type="term" value="P:fatty acid beta-oxidation"/>
    <property type="evidence" value="ECO:0007669"/>
    <property type="project" value="TreeGrafter"/>
</dbReference>
<dbReference type="CDD" id="cd06558">
    <property type="entry name" value="crotonase-like"/>
    <property type="match status" value="1"/>
</dbReference>
<dbReference type="InterPro" id="IPR018376">
    <property type="entry name" value="Enoyl-CoA_hyd/isom_CS"/>
</dbReference>
<proteinExistence type="inferred from homology"/>